<dbReference type="SMART" id="SM00220">
    <property type="entry name" value="S_TKc"/>
    <property type="match status" value="1"/>
</dbReference>
<dbReference type="Gene3D" id="3.30.200.20">
    <property type="entry name" value="Phosphorylase Kinase, domain 1"/>
    <property type="match status" value="1"/>
</dbReference>
<dbReference type="InterPro" id="IPR000719">
    <property type="entry name" value="Prot_kinase_dom"/>
</dbReference>
<dbReference type="AlphaFoldDB" id="A0AAV1URS6"/>
<protein>
    <recommendedName>
        <fullName evidence="3">Protein kinase domain-containing protein</fullName>
    </recommendedName>
</protein>
<dbReference type="PANTHER" id="PTHR44329:SF214">
    <property type="entry name" value="PROTEIN KINASE DOMAIN-CONTAINING PROTEIN"/>
    <property type="match status" value="1"/>
</dbReference>
<organism evidence="4 5">
    <name type="scientific">Peronospora matthiolae</name>
    <dbReference type="NCBI Taxonomy" id="2874970"/>
    <lineage>
        <taxon>Eukaryota</taxon>
        <taxon>Sar</taxon>
        <taxon>Stramenopiles</taxon>
        <taxon>Oomycota</taxon>
        <taxon>Peronosporomycetes</taxon>
        <taxon>Peronosporales</taxon>
        <taxon>Peronosporaceae</taxon>
        <taxon>Peronospora</taxon>
    </lineage>
</organism>
<sequence>MVQDIDFEWQQGLESAFVANKPLFAVSEITAKRPRASTRINNDHVHSRVIQLQAATVPHIVSYPKADEGNTLGHVRHHQLSGKEVTNEKEEVVSEPNTKPPSKEGIPALQKPQAPQLPESPQLPKSSDAPPAGTTTDSNGGLVAQGSATSISTKTHSTMQTSGGAIAGIVVGVACLVFILAAFMTRRRRAGSKRFSFRKRDSTFENSRAVSITSSKLEPPGDFGKLNSGRTESKKPNMSGLFTAAHDDPFTVRHMRKGGIWDDPVLVASRIPLEEIQIKELIARGGFGQVFTATYKGQTVAVKTLLPETAKDMDEINALYAESKILAKLDHPCIVSFIGIAWGSLSTVSCVTEYLVGGDLRALLNHFLANQTRPQGFDHDKVKIALNIAQGLAYLHSLTPNMLHRDLKSRNVLLTSQLDAKLTDFGVSRERSELMMTNAVGTSLWMAPEVMLGSHYDGKADVFSFGVLLSELDTHLMPYANVRNANGQKLTENGILQKTSTGQLQVEFSRDCPPELLRLAHACLAVNPNDRPTAAEALYKLQSALTSFEVEEVAL</sequence>
<reference evidence="4" key="1">
    <citation type="submission" date="2024-01" db="EMBL/GenBank/DDBJ databases">
        <authorList>
            <person name="Webb A."/>
        </authorList>
    </citation>
    <scope>NUCLEOTIDE SEQUENCE</scope>
    <source>
        <strain evidence="4">Pm1</strain>
    </source>
</reference>
<evidence type="ECO:0000256" key="1">
    <source>
        <dbReference type="SAM" id="MobiDB-lite"/>
    </source>
</evidence>
<keyword evidence="2" id="KW-1133">Transmembrane helix</keyword>
<dbReference type="InterPro" id="IPR051681">
    <property type="entry name" value="Ser/Thr_Kinases-Pseudokinases"/>
</dbReference>
<dbReference type="GO" id="GO:0004674">
    <property type="term" value="F:protein serine/threonine kinase activity"/>
    <property type="evidence" value="ECO:0007669"/>
    <property type="project" value="TreeGrafter"/>
</dbReference>
<dbReference type="SUPFAM" id="SSF56112">
    <property type="entry name" value="Protein kinase-like (PK-like)"/>
    <property type="match status" value="1"/>
</dbReference>
<dbReference type="Proteomes" id="UP001162060">
    <property type="component" value="Unassembled WGS sequence"/>
</dbReference>
<dbReference type="EMBL" id="CAKLBY020000224">
    <property type="protein sequence ID" value="CAK7936398.1"/>
    <property type="molecule type" value="Genomic_DNA"/>
</dbReference>
<evidence type="ECO:0000256" key="2">
    <source>
        <dbReference type="SAM" id="Phobius"/>
    </source>
</evidence>
<name>A0AAV1URS6_9STRA</name>
<accession>A0AAV1URS6</accession>
<dbReference type="PANTHER" id="PTHR44329">
    <property type="entry name" value="SERINE/THREONINE-PROTEIN KINASE TNNI3K-RELATED"/>
    <property type="match status" value="1"/>
</dbReference>
<evidence type="ECO:0000259" key="3">
    <source>
        <dbReference type="PROSITE" id="PS50011"/>
    </source>
</evidence>
<evidence type="ECO:0000313" key="5">
    <source>
        <dbReference type="Proteomes" id="UP001162060"/>
    </source>
</evidence>
<keyword evidence="2" id="KW-0812">Transmembrane</keyword>
<dbReference type="Gene3D" id="1.10.510.10">
    <property type="entry name" value="Transferase(Phosphotransferase) domain 1"/>
    <property type="match status" value="1"/>
</dbReference>
<feature type="domain" description="Protein kinase" evidence="3">
    <location>
        <begin position="276"/>
        <end position="545"/>
    </location>
</feature>
<dbReference type="PROSITE" id="PS00108">
    <property type="entry name" value="PROTEIN_KINASE_ST"/>
    <property type="match status" value="1"/>
</dbReference>
<dbReference type="InterPro" id="IPR011009">
    <property type="entry name" value="Kinase-like_dom_sf"/>
</dbReference>
<feature type="compositionally biased region" description="Low complexity" evidence="1">
    <location>
        <begin position="107"/>
        <end position="117"/>
    </location>
</feature>
<evidence type="ECO:0000313" key="4">
    <source>
        <dbReference type="EMBL" id="CAK7936398.1"/>
    </source>
</evidence>
<dbReference type="Pfam" id="PF00069">
    <property type="entry name" value="Pkinase"/>
    <property type="match status" value="1"/>
</dbReference>
<feature type="region of interest" description="Disordered" evidence="1">
    <location>
        <begin position="220"/>
        <end position="240"/>
    </location>
</feature>
<gene>
    <name evidence="4" type="ORF">PM001_LOCUS21548</name>
</gene>
<proteinExistence type="predicted"/>
<feature type="compositionally biased region" description="Polar residues" evidence="1">
    <location>
        <begin position="146"/>
        <end position="155"/>
    </location>
</feature>
<keyword evidence="2" id="KW-0472">Membrane</keyword>
<comment type="caution">
    <text evidence="4">The sequence shown here is derived from an EMBL/GenBank/DDBJ whole genome shotgun (WGS) entry which is preliminary data.</text>
</comment>
<dbReference type="InterPro" id="IPR008271">
    <property type="entry name" value="Ser/Thr_kinase_AS"/>
</dbReference>
<dbReference type="GO" id="GO:0005524">
    <property type="term" value="F:ATP binding"/>
    <property type="evidence" value="ECO:0007669"/>
    <property type="project" value="InterPro"/>
</dbReference>
<dbReference type="PROSITE" id="PS50011">
    <property type="entry name" value="PROTEIN_KINASE_DOM"/>
    <property type="match status" value="1"/>
</dbReference>
<feature type="transmembrane region" description="Helical" evidence="2">
    <location>
        <begin position="164"/>
        <end position="184"/>
    </location>
</feature>
<feature type="region of interest" description="Disordered" evidence="1">
    <location>
        <begin position="76"/>
        <end position="155"/>
    </location>
</feature>